<dbReference type="EMBL" id="LANP01000001">
    <property type="protein sequence ID" value="KJV57549.1"/>
    <property type="molecule type" value="Genomic_DNA"/>
</dbReference>
<evidence type="ECO:0000313" key="2">
    <source>
        <dbReference type="EMBL" id="KJV57549.1"/>
    </source>
</evidence>
<dbReference type="Proteomes" id="UP000033616">
    <property type="component" value="Unassembled WGS sequence"/>
</dbReference>
<feature type="domain" description="Beta-lactamase-related" evidence="1">
    <location>
        <begin position="9"/>
        <end position="333"/>
    </location>
</feature>
<dbReference type="Gene3D" id="3.40.710.10">
    <property type="entry name" value="DD-peptidase/beta-lactamase superfamily"/>
    <property type="match status" value="1"/>
</dbReference>
<keyword evidence="3" id="KW-1185">Reference proteome</keyword>
<evidence type="ECO:0000313" key="3">
    <source>
        <dbReference type="Proteomes" id="UP000033616"/>
    </source>
</evidence>
<dbReference type="AlphaFoldDB" id="A0A0F3MSI9"/>
<dbReference type="InterPro" id="IPR050491">
    <property type="entry name" value="AmpC-like"/>
</dbReference>
<organism evidence="2 3">
    <name type="scientific">Orientia chuto str. Dubai</name>
    <dbReference type="NCBI Taxonomy" id="1359168"/>
    <lineage>
        <taxon>Bacteria</taxon>
        <taxon>Pseudomonadati</taxon>
        <taxon>Pseudomonadota</taxon>
        <taxon>Alphaproteobacteria</taxon>
        <taxon>Rickettsiales</taxon>
        <taxon>Rickettsiaceae</taxon>
        <taxon>Rickettsieae</taxon>
        <taxon>Orientia</taxon>
    </lineage>
</organism>
<dbReference type="InterPro" id="IPR012338">
    <property type="entry name" value="Beta-lactam/transpept-like"/>
</dbReference>
<accession>A0A0F3MSI9</accession>
<sequence length="357" mass="40427">MNINASYYIATNKIIAQGAVGYLDCSTRHYKIKHDTLMPIASITKSMTAAAIMILYEQEKLKLNDCITKHIPENYWPDNKPPTWANTVSIHQLLSHTSGIIDPQGINNSDISKKLFTPEMSDMEIKQTVLKTIVNQQLQSAGKYHYSNLGYFILGLIIENTSKQDLKDFFSEKFFKPLQMNNTYLLTFQEGFRIQALGSKKIPDTCIIQYNKNQQDVSLVKVHGRVLATFSAGGVISNVQDLHKWNLALHNMRVVSNDSYKKMTTSHVIVDDPEENNKLFVKSHYGYGLKIGLLANGNKIYGHSGNYCARSELWYMPSKSVSIAILSNIFIPQPLVNNPVAVRFNVQSLLKYIVNRL</sequence>
<dbReference type="PANTHER" id="PTHR46825:SF9">
    <property type="entry name" value="BETA-LACTAMASE-RELATED DOMAIN-CONTAINING PROTEIN"/>
    <property type="match status" value="1"/>
</dbReference>
<comment type="caution">
    <text evidence="2">The sequence shown here is derived from an EMBL/GenBank/DDBJ whole genome shotgun (WGS) entry which is preliminary data.</text>
</comment>
<dbReference type="InterPro" id="IPR001466">
    <property type="entry name" value="Beta-lactam-related"/>
</dbReference>
<reference evidence="2 3" key="1">
    <citation type="submission" date="2015-02" db="EMBL/GenBank/DDBJ databases">
        <title>Genome Sequencing of Rickettsiales.</title>
        <authorList>
            <person name="Daugherty S.C."/>
            <person name="Su Q."/>
            <person name="Abolude K."/>
            <person name="Beier-Sexton M."/>
            <person name="Carlyon J.A."/>
            <person name="Carter R."/>
            <person name="Day N.P."/>
            <person name="Dumler S.J."/>
            <person name="Dyachenko V."/>
            <person name="Godinez A."/>
            <person name="Kurtti T.J."/>
            <person name="Lichay M."/>
            <person name="Mullins K.E."/>
            <person name="Ott S."/>
            <person name="Pappas-Brown V."/>
            <person name="Paris D.H."/>
            <person name="Patel P."/>
            <person name="Richards A.L."/>
            <person name="Sadzewicz L."/>
            <person name="Sears K."/>
            <person name="Seidman D."/>
            <person name="Sengamalay N."/>
            <person name="Stenos J."/>
            <person name="Tallon L.J."/>
            <person name="Vincent G."/>
            <person name="Fraser C.M."/>
            <person name="Munderloh U."/>
            <person name="Dunning-Hotopp J.C."/>
        </authorList>
    </citation>
    <scope>NUCLEOTIDE SEQUENCE [LARGE SCALE GENOMIC DNA]</scope>
    <source>
        <strain evidence="2 3">Fuller</strain>
    </source>
</reference>
<dbReference type="PANTHER" id="PTHR46825">
    <property type="entry name" value="D-ALANYL-D-ALANINE-CARBOXYPEPTIDASE/ENDOPEPTIDASE AMPH"/>
    <property type="match status" value="1"/>
</dbReference>
<name>A0A0F3MSI9_9RICK</name>
<protein>
    <submittedName>
        <fullName evidence="2">Beta-lactamase family protein</fullName>
    </submittedName>
</protein>
<dbReference type="STRING" id="1359168.OCHUTO_0012"/>
<dbReference type="Pfam" id="PF00144">
    <property type="entry name" value="Beta-lactamase"/>
    <property type="match status" value="1"/>
</dbReference>
<dbReference type="PATRIC" id="fig|1359168.3.peg.14"/>
<dbReference type="RefSeq" id="WP_232296879.1">
    <property type="nucleotide sequence ID" value="NZ_LANP01000001.1"/>
</dbReference>
<evidence type="ECO:0000259" key="1">
    <source>
        <dbReference type="Pfam" id="PF00144"/>
    </source>
</evidence>
<gene>
    <name evidence="2" type="ORF">OCHUTO_0012</name>
</gene>
<proteinExistence type="predicted"/>
<dbReference type="SUPFAM" id="SSF56601">
    <property type="entry name" value="beta-lactamase/transpeptidase-like"/>
    <property type="match status" value="1"/>
</dbReference>